<evidence type="ECO:0000256" key="9">
    <source>
        <dbReference type="ARBA" id="ARBA00022679"/>
    </source>
</evidence>
<dbReference type="InParanoid" id="A9V2A7"/>
<dbReference type="EC" id="2.4.2.10" evidence="5"/>
<keyword evidence="8" id="KW-0328">Glycosyltransferase</keyword>
<dbReference type="KEGG" id="mbr:MONBRDRAFT_32885"/>
<feature type="binding site" evidence="15">
    <location>
        <position position="286"/>
    </location>
    <ligand>
        <name>substrate</name>
    </ligand>
</feature>
<feature type="binding site" evidence="15">
    <location>
        <position position="379"/>
    </location>
    <ligand>
        <name>substrate</name>
    </ligand>
</feature>
<evidence type="ECO:0000256" key="4">
    <source>
        <dbReference type="ARBA" id="ARBA00009769"/>
    </source>
</evidence>
<evidence type="ECO:0000259" key="16">
    <source>
        <dbReference type="SMART" id="SM00934"/>
    </source>
</evidence>
<dbReference type="OMA" id="SAKHVCG"/>
<feature type="domain" description="Orotidine 5'-phosphate decarboxylase" evidence="16">
    <location>
        <begin position="258"/>
        <end position="472"/>
    </location>
</feature>
<dbReference type="GO" id="GO:0019856">
    <property type="term" value="P:pyrimidine nucleobase biosynthetic process"/>
    <property type="evidence" value="ECO:0000318"/>
    <property type="project" value="GO_Central"/>
</dbReference>
<evidence type="ECO:0000256" key="14">
    <source>
        <dbReference type="PIRSR" id="PIRSR614732-1"/>
    </source>
</evidence>
<sequence length="485" mass="52451">MSAAPQMTEAHEALVLELFKVGAIKFGEFTLKSGIVSPVYVDLRVLVSYPSLLNQVADLLVEATKSCQYDVLCGVPYTALPFATIMSAKVNKPMLMRRKEAKAYGTKKIIEGVFQAGQTCLIVEDLVTSGLSVFETVKPLEDEGLTVRDVVVLLDRQQGGEQNIVTRGKHLHSILKLSFVLDVLQKKELIEPSMAERVKAFIAENQVTVTADNKAQTADAPSAKKAKVTGPSYEDKLSATSNAVAKRFIETMLRKKSNLCVAVDVTSAADLLEIAAEVGRYTCCIKTHCDIVSDWTEATATALRKLAEELDFMIFEDRKFADIGNTVKLQCSAGRYKIAQWADFVNCHALPGPGVVDGLKAAAEEVKRDVGIVVLAQMSSAGSLATGEYTTKSVELARQYPQEVFGFIGQERLGDEAHLVMTPGVKLAAGGDALGQQYNTPQSVLVEKNCDVIIVGRGITSATSRAEAAAEYQKAGWAAYEARQA</sequence>
<evidence type="ECO:0000313" key="17">
    <source>
        <dbReference type="EMBL" id="EDQ88226.1"/>
    </source>
</evidence>
<dbReference type="InterPro" id="IPR011060">
    <property type="entry name" value="RibuloseP-bd_barrel"/>
</dbReference>
<dbReference type="EC" id="4.1.1.23" evidence="6"/>
<dbReference type="InterPro" id="IPR023031">
    <property type="entry name" value="OPRT"/>
</dbReference>
<feature type="binding site" evidence="15">
    <location>
        <position position="457"/>
    </location>
    <ligand>
        <name>substrate</name>
    </ligand>
</feature>
<organism evidence="17 18">
    <name type="scientific">Monosiga brevicollis</name>
    <name type="common">Choanoflagellate</name>
    <dbReference type="NCBI Taxonomy" id="81824"/>
    <lineage>
        <taxon>Eukaryota</taxon>
        <taxon>Choanoflagellata</taxon>
        <taxon>Craspedida</taxon>
        <taxon>Salpingoecidae</taxon>
        <taxon>Monosiga</taxon>
    </lineage>
</organism>
<dbReference type="Pfam" id="PF00156">
    <property type="entry name" value="Pribosyltran"/>
    <property type="match status" value="1"/>
</dbReference>
<dbReference type="GO" id="GO:0006222">
    <property type="term" value="P:UMP biosynthetic process"/>
    <property type="evidence" value="ECO:0000318"/>
    <property type="project" value="GO_Central"/>
</dbReference>
<evidence type="ECO:0000256" key="10">
    <source>
        <dbReference type="ARBA" id="ARBA00022793"/>
    </source>
</evidence>
<dbReference type="RefSeq" id="XP_001746819.1">
    <property type="nucleotide sequence ID" value="XM_001746767.1"/>
</dbReference>
<dbReference type="Pfam" id="PF00215">
    <property type="entry name" value="OMPdecase"/>
    <property type="match status" value="1"/>
</dbReference>
<comment type="similarity">
    <text evidence="3">In the N-terminal section; belongs to the purine/pyrimidine phosphoribosyltransferase family.</text>
</comment>
<dbReference type="NCBIfam" id="NF010382">
    <property type="entry name" value="PRK13809.1"/>
    <property type="match status" value="1"/>
</dbReference>
<feature type="binding site" evidence="15">
    <location>
        <position position="436"/>
    </location>
    <ligand>
        <name>substrate</name>
    </ligand>
</feature>
<keyword evidence="12" id="KW-0456">Lyase</keyword>
<dbReference type="InterPro" id="IPR004467">
    <property type="entry name" value="Or_phspho_trans_dom"/>
</dbReference>
<dbReference type="CDD" id="cd04725">
    <property type="entry name" value="OMP_decarboxylase_like"/>
    <property type="match status" value="1"/>
</dbReference>
<evidence type="ECO:0000256" key="15">
    <source>
        <dbReference type="PIRSR" id="PIRSR614732-2"/>
    </source>
</evidence>
<dbReference type="PANTHER" id="PTHR19278">
    <property type="entry name" value="OROTATE PHOSPHORIBOSYLTRANSFERASE"/>
    <property type="match status" value="1"/>
</dbReference>
<keyword evidence="11" id="KW-0665">Pyrimidine biosynthesis</keyword>
<evidence type="ECO:0000256" key="11">
    <source>
        <dbReference type="ARBA" id="ARBA00022975"/>
    </source>
</evidence>
<feature type="active site" description="For OMPdecase activity" evidence="14">
    <location>
        <position position="322"/>
    </location>
</feature>
<feature type="binding site" evidence="15">
    <location>
        <position position="456"/>
    </location>
    <ligand>
        <name>substrate</name>
    </ligand>
</feature>
<evidence type="ECO:0000256" key="12">
    <source>
        <dbReference type="ARBA" id="ARBA00023239"/>
    </source>
</evidence>
<dbReference type="EMBL" id="CH991555">
    <property type="protein sequence ID" value="EDQ88226.1"/>
    <property type="molecule type" value="Genomic_DNA"/>
</dbReference>
<evidence type="ECO:0000256" key="5">
    <source>
        <dbReference type="ARBA" id="ARBA00011971"/>
    </source>
</evidence>
<dbReference type="PANTHER" id="PTHR19278:SF9">
    <property type="entry name" value="URIDINE 5'-MONOPHOSPHATE SYNTHASE"/>
    <property type="match status" value="1"/>
</dbReference>
<dbReference type="GO" id="GO:0044205">
    <property type="term" value="P:'de novo' UMP biosynthetic process"/>
    <property type="evidence" value="ECO:0007669"/>
    <property type="project" value="UniProtKB-UniPathway"/>
</dbReference>
<dbReference type="InterPro" id="IPR001754">
    <property type="entry name" value="OMPdeCOase_dom"/>
</dbReference>
<dbReference type="FunCoup" id="A9V2A7">
    <property type="interactions" value="1775"/>
</dbReference>
<dbReference type="InterPro" id="IPR013785">
    <property type="entry name" value="Aldolase_TIM"/>
</dbReference>
<dbReference type="STRING" id="81824.A9V2A7"/>
<feature type="active site" description="For OMPdecase activity" evidence="14">
    <location>
        <position position="319"/>
    </location>
</feature>
<dbReference type="InterPro" id="IPR000836">
    <property type="entry name" value="PRTase_dom"/>
</dbReference>
<dbReference type="PROSITE" id="PS00156">
    <property type="entry name" value="OMPDECASE"/>
    <property type="match status" value="1"/>
</dbReference>
<gene>
    <name evidence="17" type="ORF">MONBRDRAFT_32885</name>
</gene>
<evidence type="ECO:0000256" key="6">
    <source>
        <dbReference type="ARBA" id="ARBA00012321"/>
    </source>
</evidence>
<evidence type="ECO:0000256" key="7">
    <source>
        <dbReference type="ARBA" id="ARBA00015047"/>
    </source>
</evidence>
<keyword evidence="10" id="KW-0210">Decarboxylase</keyword>
<dbReference type="CDD" id="cd06223">
    <property type="entry name" value="PRTases_typeI"/>
    <property type="match status" value="1"/>
</dbReference>
<dbReference type="InterPro" id="IPR029057">
    <property type="entry name" value="PRTase-like"/>
</dbReference>
<keyword evidence="9" id="KW-0808">Transferase</keyword>
<dbReference type="FunFam" id="3.20.20.70:FF:000114">
    <property type="entry name" value="Decarboxylase,orotidine phosphate"/>
    <property type="match status" value="1"/>
</dbReference>
<dbReference type="InterPro" id="IPR018089">
    <property type="entry name" value="OMPdecase_AS"/>
</dbReference>
<proteinExistence type="inferred from homology"/>
<dbReference type="InterPro" id="IPR014732">
    <property type="entry name" value="OMPdecase"/>
</dbReference>
<evidence type="ECO:0000256" key="1">
    <source>
        <dbReference type="ARBA" id="ARBA00004861"/>
    </source>
</evidence>
<dbReference type="Proteomes" id="UP000001357">
    <property type="component" value="Unassembled WGS sequence"/>
</dbReference>
<evidence type="ECO:0000256" key="13">
    <source>
        <dbReference type="ARBA" id="ARBA00023268"/>
    </source>
</evidence>
<dbReference type="UniPathway" id="UPA00070">
    <property type="reaction ID" value="UER00119"/>
</dbReference>
<dbReference type="SUPFAM" id="SSF53271">
    <property type="entry name" value="PRTase-like"/>
    <property type="match status" value="1"/>
</dbReference>
<dbReference type="GO" id="GO:0004588">
    <property type="term" value="F:orotate phosphoribosyltransferase activity"/>
    <property type="evidence" value="ECO:0000318"/>
    <property type="project" value="GO_Central"/>
</dbReference>
<dbReference type="SUPFAM" id="SSF51366">
    <property type="entry name" value="Ribulose-phoshate binding barrel"/>
    <property type="match status" value="1"/>
</dbReference>
<keyword evidence="13" id="KW-0511">Multifunctional enzyme</keyword>
<dbReference type="HAMAP" id="MF_01208">
    <property type="entry name" value="PyrE"/>
    <property type="match status" value="1"/>
</dbReference>
<evidence type="ECO:0000256" key="3">
    <source>
        <dbReference type="ARBA" id="ARBA00006221"/>
    </source>
</evidence>
<feature type="active site" description="For OMPdecase activity" evidence="14">
    <location>
        <position position="317"/>
    </location>
</feature>
<dbReference type="FunFam" id="3.40.50.2020:FF:000025">
    <property type="entry name" value="Uridine monophosphate synthetase"/>
    <property type="match status" value="1"/>
</dbReference>
<comment type="similarity">
    <text evidence="4">In the C-terminal section; belongs to the OMP decarboxylase family.</text>
</comment>
<name>A9V2A7_MONBE</name>
<reference evidence="17 18" key="1">
    <citation type="journal article" date="2008" name="Nature">
        <title>The genome of the choanoflagellate Monosiga brevicollis and the origin of metazoans.</title>
        <authorList>
            <consortium name="JGI Sequencing"/>
            <person name="King N."/>
            <person name="Westbrook M.J."/>
            <person name="Young S.L."/>
            <person name="Kuo A."/>
            <person name="Abedin M."/>
            <person name="Chapman J."/>
            <person name="Fairclough S."/>
            <person name="Hellsten U."/>
            <person name="Isogai Y."/>
            <person name="Letunic I."/>
            <person name="Marr M."/>
            <person name="Pincus D."/>
            <person name="Putnam N."/>
            <person name="Rokas A."/>
            <person name="Wright K.J."/>
            <person name="Zuzow R."/>
            <person name="Dirks W."/>
            <person name="Good M."/>
            <person name="Goodstein D."/>
            <person name="Lemons D."/>
            <person name="Li W."/>
            <person name="Lyons J.B."/>
            <person name="Morris A."/>
            <person name="Nichols S."/>
            <person name="Richter D.J."/>
            <person name="Salamov A."/>
            <person name="Bork P."/>
            <person name="Lim W.A."/>
            <person name="Manning G."/>
            <person name="Miller W.T."/>
            <person name="McGinnis W."/>
            <person name="Shapiro H."/>
            <person name="Tjian R."/>
            <person name="Grigoriev I.V."/>
            <person name="Rokhsar D."/>
        </authorList>
    </citation>
    <scope>NUCLEOTIDE SEQUENCE [LARGE SCALE GENOMIC DNA]</scope>
    <source>
        <strain evidence="18">MX1 / ATCC 50154</strain>
    </source>
</reference>
<dbReference type="GeneID" id="5892220"/>
<feature type="binding site" evidence="15">
    <location>
        <position position="264"/>
    </location>
    <ligand>
        <name>substrate</name>
    </ligand>
</feature>
<comment type="pathway">
    <text evidence="1">Pyrimidine metabolism; UMP biosynthesis via de novo pathway; UMP from orotate: step 2/2.</text>
</comment>
<protein>
    <recommendedName>
        <fullName evidence="7">Uridine 5'-monophosphate synthase</fullName>
        <ecNumber evidence="5">2.4.2.10</ecNumber>
        <ecNumber evidence="6">4.1.1.23</ecNumber>
    </recommendedName>
</protein>
<dbReference type="Gene3D" id="3.20.20.70">
    <property type="entry name" value="Aldolase class I"/>
    <property type="match status" value="1"/>
</dbReference>
<dbReference type="GO" id="GO:0006207">
    <property type="term" value="P:'de novo' pyrimidine nucleobase biosynthetic process"/>
    <property type="evidence" value="ECO:0007669"/>
    <property type="project" value="InterPro"/>
</dbReference>
<keyword evidence="18" id="KW-1185">Reference proteome</keyword>
<accession>A9V2A7</accession>
<dbReference type="eggNOG" id="KOG1377">
    <property type="taxonomic scope" value="Eukaryota"/>
</dbReference>
<evidence type="ECO:0000256" key="8">
    <source>
        <dbReference type="ARBA" id="ARBA00022676"/>
    </source>
</evidence>
<dbReference type="Gene3D" id="3.40.50.2020">
    <property type="match status" value="1"/>
</dbReference>
<dbReference type="AlphaFoldDB" id="A9V2A7"/>
<comment type="pathway">
    <text evidence="2">Pyrimidine metabolism; UMP biosynthesis via de novo pathway; UMP from orotate: step 1/2.</text>
</comment>
<dbReference type="NCBIfam" id="TIGR01740">
    <property type="entry name" value="pyrF"/>
    <property type="match status" value="1"/>
</dbReference>
<dbReference type="SMART" id="SM00934">
    <property type="entry name" value="OMPdecase"/>
    <property type="match status" value="1"/>
</dbReference>
<dbReference type="GO" id="GO:0004590">
    <property type="term" value="F:orotidine-5'-phosphate decarboxylase activity"/>
    <property type="evidence" value="ECO:0000318"/>
    <property type="project" value="GO_Central"/>
</dbReference>
<evidence type="ECO:0000313" key="18">
    <source>
        <dbReference type="Proteomes" id="UP000001357"/>
    </source>
</evidence>
<dbReference type="NCBIfam" id="TIGR00336">
    <property type="entry name" value="pyrE"/>
    <property type="match status" value="1"/>
</dbReference>
<evidence type="ECO:0000256" key="2">
    <source>
        <dbReference type="ARBA" id="ARBA00004889"/>
    </source>
</evidence>